<dbReference type="SMART" id="SM00431">
    <property type="entry name" value="SCAN"/>
    <property type="match status" value="1"/>
</dbReference>
<dbReference type="PROSITE" id="PS50158">
    <property type="entry name" value="ZF_CCHC"/>
    <property type="match status" value="1"/>
</dbReference>
<dbReference type="PANTHER" id="PTHR46888">
    <property type="entry name" value="ZINC KNUCKLE DOMAINCONTAINING PROTEIN-RELATED"/>
    <property type="match status" value="1"/>
</dbReference>
<keyword evidence="2" id="KW-0863">Zinc-finger</keyword>
<dbReference type="GO" id="GO:0008270">
    <property type="term" value="F:zinc ion binding"/>
    <property type="evidence" value="ECO:0007669"/>
    <property type="project" value="UniProtKB-KW"/>
</dbReference>
<feature type="region of interest" description="Disordered" evidence="3">
    <location>
        <begin position="283"/>
        <end position="312"/>
    </location>
</feature>
<organism evidence="6">
    <name type="scientific">Xenopus tropicalis</name>
    <name type="common">Western clawed frog</name>
    <name type="synonym">Silurana tropicalis</name>
    <dbReference type="NCBI Taxonomy" id="8364"/>
    <lineage>
        <taxon>Eukaryota</taxon>
        <taxon>Metazoa</taxon>
        <taxon>Chordata</taxon>
        <taxon>Craniata</taxon>
        <taxon>Vertebrata</taxon>
        <taxon>Euteleostomi</taxon>
        <taxon>Amphibia</taxon>
        <taxon>Batrachia</taxon>
        <taxon>Anura</taxon>
        <taxon>Pipoidea</taxon>
        <taxon>Pipidae</taxon>
        <taxon>Xenopodinae</taxon>
        <taxon>Xenopus</taxon>
        <taxon>Silurana</taxon>
    </lineage>
</organism>
<dbReference type="FunFam" id="1.10.340.70:FF:000001">
    <property type="entry name" value="Retrovirus-related Pol polyprotein from transposon gypsy-like Protein"/>
    <property type="match status" value="1"/>
</dbReference>
<dbReference type="PANTHER" id="PTHR46888:SF15">
    <property type="entry name" value="ZINC FINGER AND SCAN DOMAIN-CONTAINING PROTEIN 12-LIKE"/>
    <property type="match status" value="1"/>
</dbReference>
<dbReference type="Pfam" id="PF17921">
    <property type="entry name" value="Integrase_H2C2"/>
    <property type="match status" value="1"/>
</dbReference>
<evidence type="ECO:0000313" key="6">
    <source>
        <dbReference type="Ensembl" id="ENSXETP00000119270"/>
    </source>
</evidence>
<dbReference type="Pfam" id="PF02023">
    <property type="entry name" value="SCAN"/>
    <property type="match status" value="1"/>
</dbReference>
<proteinExistence type="predicted"/>
<protein>
    <recommendedName>
        <fullName evidence="1">Gypsy retrotransposon integrase-like protein 1</fullName>
    </recommendedName>
</protein>
<dbReference type="InterPro" id="IPR036875">
    <property type="entry name" value="Znf_CCHC_sf"/>
</dbReference>
<dbReference type="SUPFAM" id="SSF50630">
    <property type="entry name" value="Acid proteases"/>
    <property type="match status" value="1"/>
</dbReference>
<reference evidence="6" key="2">
    <citation type="submission" date="2021-03" db="UniProtKB">
        <authorList>
            <consortium name="Ensembl"/>
        </authorList>
    </citation>
    <scope>IDENTIFICATION</scope>
</reference>
<sequence>MEEVLKVMLQTQQQANANQQQSNANQQQTNQLLIAQINAQAEASKVTLEQQQQVNLHLQQCIQALAERLQGSTALVQAPINIRKAVQRSLQKMTPADDVEAYLAVFERVAAREKLPPEEWAEVVAPYLTGEPQKVYYDLKEQDSHNYNKLKEEILVHLGVTLAVHAKRFNEWVYTRGKSARVQMHDLLYLTRKWLQPDLNTADQVVERIVVERYRKALPRDLQRWVGQADPQDMTQMVELVERFVATEGYLGEGVSPQHPGKAQRLQENPGKTVPFLKGVVSQSNRDRNSGMATGLNSGAKPRVVPSQRQEASDRERRGVQCFRCWEFGHFAANCPLTTEPMDCSWGRRKSLYAHPACLASQQEETGKQFCLVGIKGQQVSALLDSGSLVTLVCASLVDTTDSLNSRVGVMCIHRDTKEYPTAVVMIETPCGNVKYQVGVVKNLMHAVILGRDFPLFWQLWGRGSNTEKGSPREAEEPDLSTEPFTSGDSAGEVGVTPDISSPLEVFAGLGDEVQEGDVVPDLEVSRDNFGTAQMRDPTLCKAREGVKEINGEPQFPGAESVFPRMVLNQDLLYQVSKIRGEIIEQLVVPQQYRRVVLDMAHRHVLGGHLGVDKTADRVLQRFFWPGVAGDVKRYCNSCPDCQINAPKPHYRGPLVPLPIIEVPF</sequence>
<dbReference type="AlphaFoldDB" id="A0A803KFP0"/>
<dbReference type="InterPro" id="IPR003309">
    <property type="entry name" value="SCAN_dom"/>
</dbReference>
<dbReference type="Gene3D" id="1.10.4020.10">
    <property type="entry name" value="DNA breaking-rejoining enzymes"/>
    <property type="match status" value="1"/>
</dbReference>
<dbReference type="InParanoid" id="A0A803KFP0"/>
<keyword evidence="2" id="KW-0479">Metal-binding</keyword>
<dbReference type="SMART" id="SM00343">
    <property type="entry name" value="ZnF_C2HC"/>
    <property type="match status" value="1"/>
</dbReference>
<dbReference type="InterPro" id="IPR021109">
    <property type="entry name" value="Peptidase_aspartic_dom_sf"/>
</dbReference>
<dbReference type="InterPro" id="IPR041588">
    <property type="entry name" value="Integrase_H2C2"/>
</dbReference>
<dbReference type="InterPro" id="IPR001878">
    <property type="entry name" value="Znf_CCHC"/>
</dbReference>
<evidence type="ECO:0000256" key="1">
    <source>
        <dbReference type="ARBA" id="ARBA00039658"/>
    </source>
</evidence>
<evidence type="ECO:0000256" key="2">
    <source>
        <dbReference type="PROSITE-ProRule" id="PRU00047"/>
    </source>
</evidence>
<reference evidence="6" key="1">
    <citation type="journal article" date="2010" name="Science">
        <title>The genome of the Western clawed frog Xenopus tropicalis.</title>
        <authorList>
            <person name="Hellsten U."/>
            <person name="Harland R.M."/>
            <person name="Gilchrist M.J."/>
            <person name="Hendrix D."/>
            <person name="Jurka J."/>
            <person name="Kapitonov V."/>
            <person name="Ovcharenko I."/>
            <person name="Putnam N.H."/>
            <person name="Shu S."/>
            <person name="Taher L."/>
            <person name="Blitz I.L."/>
            <person name="Blumberg B."/>
            <person name="Dichmann D.S."/>
            <person name="Dubchak I."/>
            <person name="Amaya E."/>
            <person name="Detter J.C."/>
            <person name="Fletcher R."/>
            <person name="Gerhard D.S."/>
            <person name="Goodstein D."/>
            <person name="Graves T."/>
            <person name="Grigoriev I.V."/>
            <person name="Grimwood J."/>
            <person name="Kawashima T."/>
            <person name="Lindquist E."/>
            <person name="Lucas S.M."/>
            <person name="Mead P.E."/>
            <person name="Mitros T."/>
            <person name="Ogino H."/>
            <person name="Ohta Y."/>
            <person name="Poliakov A.V."/>
            <person name="Pollet N."/>
            <person name="Robert J."/>
            <person name="Salamov A."/>
            <person name="Sater A.K."/>
            <person name="Schmutz J."/>
            <person name="Terry A."/>
            <person name="Vize P.D."/>
            <person name="Warren W.C."/>
            <person name="Wells D."/>
            <person name="Wills A."/>
            <person name="Wilson R.K."/>
            <person name="Zimmerman L.B."/>
            <person name="Zorn A.M."/>
            <person name="Grainger R."/>
            <person name="Grammer T."/>
            <person name="Khokha M.K."/>
            <person name="Richardson P.M."/>
            <person name="Rokhsar D.S."/>
        </authorList>
    </citation>
    <scope>NUCLEOTIDE SEQUENCE [LARGE SCALE GENOMIC DNA]</scope>
    <source>
        <strain evidence="6">Nigerian</strain>
    </source>
</reference>
<evidence type="ECO:0000256" key="3">
    <source>
        <dbReference type="SAM" id="MobiDB-lite"/>
    </source>
</evidence>
<name>A0A803KFP0_XENTR</name>
<feature type="region of interest" description="Disordered" evidence="3">
    <location>
        <begin position="465"/>
        <end position="491"/>
    </location>
</feature>
<dbReference type="Gene3D" id="4.10.60.10">
    <property type="entry name" value="Zinc finger, CCHC-type"/>
    <property type="match status" value="1"/>
</dbReference>
<evidence type="ECO:0000259" key="4">
    <source>
        <dbReference type="PROSITE" id="PS50158"/>
    </source>
</evidence>
<keyword evidence="2" id="KW-0862">Zinc</keyword>
<dbReference type="Ensembl" id="ENSXETT00000106447">
    <property type="protein sequence ID" value="ENSXETP00000119270"/>
    <property type="gene ID" value="ENSXETG00000043773"/>
</dbReference>
<dbReference type="PROSITE" id="PS50804">
    <property type="entry name" value="SCAN_BOX"/>
    <property type="match status" value="1"/>
</dbReference>
<evidence type="ECO:0000259" key="5">
    <source>
        <dbReference type="PROSITE" id="PS50804"/>
    </source>
</evidence>
<dbReference type="GO" id="GO:0003676">
    <property type="term" value="F:nucleic acid binding"/>
    <property type="evidence" value="ECO:0007669"/>
    <property type="project" value="InterPro"/>
</dbReference>
<dbReference type="GeneTree" id="ENSGT00940000159113"/>
<dbReference type="SUPFAM" id="SSF57756">
    <property type="entry name" value="Retrovirus zinc finger-like domains"/>
    <property type="match status" value="1"/>
</dbReference>
<dbReference type="InterPro" id="IPR038269">
    <property type="entry name" value="SCAN_sf"/>
</dbReference>
<feature type="domain" description="CCHC-type" evidence="4">
    <location>
        <begin position="322"/>
        <end position="336"/>
    </location>
</feature>
<dbReference type="SUPFAM" id="SSF47353">
    <property type="entry name" value="Retrovirus capsid dimerization domain-like"/>
    <property type="match status" value="1"/>
</dbReference>
<accession>A0A803KFP0</accession>
<dbReference type="Gene3D" id="1.10.340.70">
    <property type="match status" value="1"/>
</dbReference>
<feature type="domain" description="SCAN box" evidence="5">
    <location>
        <begin position="167"/>
        <end position="244"/>
    </location>
</feature>